<comment type="similarity">
    <text evidence="2 12">Belongs to the RNA methyltransferase RsmE family.</text>
</comment>
<comment type="caution">
    <text evidence="15">The sequence shown here is derived from an EMBL/GenBank/DDBJ whole genome shotgun (WGS) entry which is preliminary data.</text>
</comment>
<evidence type="ECO:0000256" key="6">
    <source>
        <dbReference type="ARBA" id="ARBA00022552"/>
    </source>
</evidence>
<dbReference type="InterPro" id="IPR015947">
    <property type="entry name" value="PUA-like_sf"/>
</dbReference>
<evidence type="ECO:0000256" key="8">
    <source>
        <dbReference type="ARBA" id="ARBA00022679"/>
    </source>
</evidence>
<organism evidence="15 16">
    <name type="scientific">Polaromonas jejuensis</name>
    <dbReference type="NCBI Taxonomy" id="457502"/>
    <lineage>
        <taxon>Bacteria</taxon>
        <taxon>Pseudomonadati</taxon>
        <taxon>Pseudomonadota</taxon>
        <taxon>Betaproteobacteria</taxon>
        <taxon>Burkholderiales</taxon>
        <taxon>Comamonadaceae</taxon>
        <taxon>Polaromonas</taxon>
    </lineage>
</organism>
<evidence type="ECO:0000256" key="4">
    <source>
        <dbReference type="ARBA" id="ARBA00013673"/>
    </source>
</evidence>
<dbReference type="InterPro" id="IPR029028">
    <property type="entry name" value="Alpha/beta_knot_MTases"/>
</dbReference>
<dbReference type="InterPro" id="IPR029026">
    <property type="entry name" value="tRNA_m1G_MTases_N"/>
</dbReference>
<keyword evidence="16" id="KW-1185">Reference proteome</keyword>
<keyword evidence="6 12" id="KW-0698">rRNA processing</keyword>
<dbReference type="RefSeq" id="WP_068834051.1">
    <property type="nucleotide sequence ID" value="NZ_JBHSMX010000064.1"/>
</dbReference>
<gene>
    <name evidence="15" type="ORF">ACFPP7_20660</name>
</gene>
<proteinExistence type="inferred from homology"/>
<dbReference type="PIRSF" id="PIRSF015601">
    <property type="entry name" value="MTase_slr0722"/>
    <property type="match status" value="1"/>
</dbReference>
<dbReference type="InterPro" id="IPR046887">
    <property type="entry name" value="RsmE_PUA-like"/>
</dbReference>
<keyword evidence="7 12" id="KW-0489">Methyltransferase</keyword>
<comment type="function">
    <text evidence="10 12">Specifically methylates the N3 position of the uracil ring of uridine 1498 (m3U1498) in 16S rRNA. Acts on the fully assembled 30S ribosomal subunit.</text>
</comment>
<reference evidence="16" key="1">
    <citation type="journal article" date="2019" name="Int. J. Syst. Evol. Microbiol.">
        <title>The Global Catalogue of Microorganisms (GCM) 10K type strain sequencing project: providing services to taxonomists for standard genome sequencing and annotation.</title>
        <authorList>
            <consortium name="The Broad Institute Genomics Platform"/>
            <consortium name="The Broad Institute Genome Sequencing Center for Infectious Disease"/>
            <person name="Wu L."/>
            <person name="Ma J."/>
        </authorList>
    </citation>
    <scope>NUCLEOTIDE SEQUENCE [LARGE SCALE GENOMIC DNA]</scope>
    <source>
        <strain evidence="16">CGMCC 4.7277</strain>
    </source>
</reference>
<dbReference type="Proteomes" id="UP001596084">
    <property type="component" value="Unassembled WGS sequence"/>
</dbReference>
<dbReference type="NCBIfam" id="TIGR00046">
    <property type="entry name" value="RsmE family RNA methyltransferase"/>
    <property type="match status" value="1"/>
</dbReference>
<evidence type="ECO:0000256" key="10">
    <source>
        <dbReference type="ARBA" id="ARBA00025699"/>
    </source>
</evidence>
<dbReference type="Pfam" id="PF04452">
    <property type="entry name" value="Methyltrans_RNA"/>
    <property type="match status" value="1"/>
</dbReference>
<dbReference type="Gene3D" id="3.40.1280.10">
    <property type="match status" value="1"/>
</dbReference>
<evidence type="ECO:0000256" key="5">
    <source>
        <dbReference type="ARBA" id="ARBA00022490"/>
    </source>
</evidence>
<dbReference type="EMBL" id="JBHSMX010000064">
    <property type="protein sequence ID" value="MFC5523304.1"/>
    <property type="molecule type" value="Genomic_DNA"/>
</dbReference>
<evidence type="ECO:0000256" key="7">
    <source>
        <dbReference type="ARBA" id="ARBA00022603"/>
    </source>
</evidence>
<dbReference type="SUPFAM" id="SSF75217">
    <property type="entry name" value="alpha/beta knot"/>
    <property type="match status" value="1"/>
</dbReference>
<name>A0ABW0QEB9_9BURK</name>
<evidence type="ECO:0000256" key="11">
    <source>
        <dbReference type="ARBA" id="ARBA00047944"/>
    </source>
</evidence>
<dbReference type="GO" id="GO:0032259">
    <property type="term" value="P:methylation"/>
    <property type="evidence" value="ECO:0007669"/>
    <property type="project" value="UniProtKB-KW"/>
</dbReference>
<comment type="catalytic activity">
    <reaction evidence="11 12">
        <text>uridine(1498) in 16S rRNA + S-adenosyl-L-methionine = N(3)-methyluridine(1498) in 16S rRNA + S-adenosyl-L-homocysteine + H(+)</text>
        <dbReference type="Rhea" id="RHEA:42920"/>
        <dbReference type="Rhea" id="RHEA-COMP:10283"/>
        <dbReference type="Rhea" id="RHEA-COMP:10284"/>
        <dbReference type="ChEBI" id="CHEBI:15378"/>
        <dbReference type="ChEBI" id="CHEBI:57856"/>
        <dbReference type="ChEBI" id="CHEBI:59789"/>
        <dbReference type="ChEBI" id="CHEBI:65315"/>
        <dbReference type="ChEBI" id="CHEBI:74502"/>
        <dbReference type="EC" id="2.1.1.193"/>
    </reaction>
</comment>
<evidence type="ECO:0000313" key="15">
    <source>
        <dbReference type="EMBL" id="MFC5523304.1"/>
    </source>
</evidence>
<keyword evidence="8 12" id="KW-0808">Transferase</keyword>
<dbReference type="EC" id="2.1.1.193" evidence="3 12"/>
<sequence length="247" mass="26000">MSARFYADLALVPGSTVSLPEQAARHVQVLRLQPGDALTLFNGQGDGRPGSEGEFEATVEHMGRSEVRVTVGAYSATAREAGRAIHLVLGMPANERMDWLVEKASELGVASIQPLMSERSVLRLKGERADKKLAHWRGVAIAACEQCGRNRLPLIHEASGLAEWLKSNSDAAAADTRLLLSLQPGTRPLAEAVAPTGALTFLSGPEGGLSPAEEAAAIACGFRPVTLGPRILRAETAPLAVLAILSA</sequence>
<comment type="subcellular location">
    <subcellularLocation>
        <location evidence="1 12">Cytoplasm</location>
    </subcellularLocation>
</comment>
<evidence type="ECO:0000313" key="16">
    <source>
        <dbReference type="Proteomes" id="UP001596084"/>
    </source>
</evidence>
<keyword evidence="5 12" id="KW-0963">Cytoplasm</keyword>
<dbReference type="InterPro" id="IPR046886">
    <property type="entry name" value="RsmE_MTase_dom"/>
</dbReference>
<dbReference type="NCBIfam" id="NF008692">
    <property type="entry name" value="PRK11713.1-5"/>
    <property type="match status" value="1"/>
</dbReference>
<protein>
    <recommendedName>
        <fullName evidence="4 12">Ribosomal RNA small subunit methyltransferase E</fullName>
        <ecNumber evidence="3 12">2.1.1.193</ecNumber>
    </recommendedName>
</protein>
<dbReference type="GO" id="GO:0008168">
    <property type="term" value="F:methyltransferase activity"/>
    <property type="evidence" value="ECO:0007669"/>
    <property type="project" value="UniProtKB-KW"/>
</dbReference>
<dbReference type="PANTHER" id="PTHR30027:SF3">
    <property type="entry name" value="16S RRNA (URACIL(1498)-N(3))-METHYLTRANSFERASE"/>
    <property type="match status" value="1"/>
</dbReference>
<dbReference type="Pfam" id="PF20260">
    <property type="entry name" value="PUA_4"/>
    <property type="match status" value="1"/>
</dbReference>
<dbReference type="PANTHER" id="PTHR30027">
    <property type="entry name" value="RIBOSOMAL RNA SMALL SUBUNIT METHYLTRANSFERASE E"/>
    <property type="match status" value="1"/>
</dbReference>
<evidence type="ECO:0000259" key="14">
    <source>
        <dbReference type="Pfam" id="PF20260"/>
    </source>
</evidence>
<evidence type="ECO:0000256" key="9">
    <source>
        <dbReference type="ARBA" id="ARBA00022691"/>
    </source>
</evidence>
<evidence type="ECO:0000259" key="13">
    <source>
        <dbReference type="Pfam" id="PF04452"/>
    </source>
</evidence>
<evidence type="ECO:0000256" key="12">
    <source>
        <dbReference type="PIRNR" id="PIRNR015601"/>
    </source>
</evidence>
<dbReference type="CDD" id="cd18084">
    <property type="entry name" value="RsmE-like"/>
    <property type="match status" value="1"/>
</dbReference>
<accession>A0ABW0QEB9</accession>
<feature type="domain" description="Ribosomal RNA small subunit methyltransferase E PUA-like" evidence="14">
    <location>
        <begin position="19"/>
        <end position="45"/>
    </location>
</feature>
<feature type="domain" description="Ribosomal RNA small subunit methyltransferase E methyltransferase" evidence="13">
    <location>
        <begin position="83"/>
        <end position="245"/>
    </location>
</feature>
<dbReference type="SUPFAM" id="SSF88697">
    <property type="entry name" value="PUA domain-like"/>
    <property type="match status" value="1"/>
</dbReference>
<evidence type="ECO:0000256" key="1">
    <source>
        <dbReference type="ARBA" id="ARBA00004496"/>
    </source>
</evidence>
<evidence type="ECO:0000256" key="2">
    <source>
        <dbReference type="ARBA" id="ARBA00005528"/>
    </source>
</evidence>
<dbReference type="Gene3D" id="2.40.240.20">
    <property type="entry name" value="Hypothetical PUA domain-like, domain 1"/>
    <property type="match status" value="1"/>
</dbReference>
<keyword evidence="9 12" id="KW-0949">S-adenosyl-L-methionine</keyword>
<evidence type="ECO:0000256" key="3">
    <source>
        <dbReference type="ARBA" id="ARBA00012328"/>
    </source>
</evidence>
<dbReference type="InterPro" id="IPR006700">
    <property type="entry name" value="RsmE"/>
</dbReference>